<evidence type="ECO:0000313" key="2">
    <source>
        <dbReference type="EMBL" id="TCP33501.1"/>
    </source>
</evidence>
<feature type="compositionally biased region" description="Pro residues" evidence="1">
    <location>
        <begin position="322"/>
        <end position="333"/>
    </location>
</feature>
<feature type="compositionally biased region" description="Basic and acidic residues" evidence="1">
    <location>
        <begin position="228"/>
        <end position="243"/>
    </location>
</feature>
<protein>
    <submittedName>
        <fullName evidence="2">Uncharacterized protein</fullName>
    </submittedName>
</protein>
<dbReference type="InParanoid" id="A0A4R2PH72"/>
<feature type="compositionally biased region" description="Low complexity" evidence="1">
    <location>
        <begin position="15"/>
        <end position="36"/>
    </location>
</feature>
<feature type="compositionally biased region" description="Low complexity" evidence="1">
    <location>
        <begin position="257"/>
        <end position="272"/>
    </location>
</feature>
<keyword evidence="3" id="KW-1185">Reference proteome</keyword>
<feature type="compositionally biased region" description="Basic and acidic residues" evidence="1">
    <location>
        <begin position="273"/>
        <end position="284"/>
    </location>
</feature>
<reference evidence="2 3" key="1">
    <citation type="submission" date="2019-03" db="EMBL/GenBank/DDBJ databases">
        <title>Genomic Encyclopedia of Type Strains, Phase IV (KMG-IV): sequencing the most valuable type-strain genomes for metagenomic binning, comparative biology and taxonomic classification.</title>
        <authorList>
            <person name="Goeker M."/>
        </authorList>
    </citation>
    <scope>NUCLEOTIDE SEQUENCE [LARGE SCALE GENOMIC DNA]</scope>
    <source>
        <strain evidence="2 3">DSM 2132</strain>
    </source>
</reference>
<evidence type="ECO:0000256" key="1">
    <source>
        <dbReference type="SAM" id="MobiDB-lite"/>
    </source>
</evidence>
<organism evidence="2 3">
    <name type="scientific">Rhodothalassium salexigens DSM 2132</name>
    <dbReference type="NCBI Taxonomy" id="1188247"/>
    <lineage>
        <taxon>Bacteria</taxon>
        <taxon>Pseudomonadati</taxon>
        <taxon>Pseudomonadota</taxon>
        <taxon>Alphaproteobacteria</taxon>
        <taxon>Rhodothalassiales</taxon>
        <taxon>Rhodothalassiaceae</taxon>
        <taxon>Rhodothalassium</taxon>
    </lineage>
</organism>
<accession>A0A4R2PH72</accession>
<comment type="caution">
    <text evidence="2">The sequence shown here is derived from an EMBL/GenBank/DDBJ whole genome shotgun (WGS) entry which is preliminary data.</text>
</comment>
<dbReference type="AlphaFoldDB" id="A0A4R2PH72"/>
<evidence type="ECO:0000313" key="3">
    <source>
        <dbReference type="Proteomes" id="UP000295399"/>
    </source>
</evidence>
<sequence>MGEMDAAKTSRRSGAKAGSKTGAKTAAKTGGATTKAEPPARRGGVVRAGALVPALTGRVMRARGFIKAEIVTRWDTVVGEDLASITRPVAVRFPRGKRAGATLVVRAAPATATVLQHRAPTVVERVNVYFGYGAVARLSIEQGPLPARPAPPPGGPFREPNPEAMARVAERLAALGAPVSAAVPSAPWAAPSALPAGRAGSAAPAQADGVRPRRPVAAVPLATALDTLADRVKASDPDRRDTPEAPGIPAPSGPGPSGLAARDAAPGDAAPGDAERTGDRDCQDPGRPGAATAQAGPVGGVAGRDRRGSSAAPAPVRSLPSPSSPGAPTPPPVGEASSLRTALLRLGGRVYGDPPGDGGPTGANDPPAEGA</sequence>
<feature type="region of interest" description="Disordered" evidence="1">
    <location>
        <begin position="1"/>
        <end position="42"/>
    </location>
</feature>
<dbReference type="Proteomes" id="UP000295399">
    <property type="component" value="Unassembled WGS sequence"/>
</dbReference>
<dbReference type="EMBL" id="SLXO01000007">
    <property type="protein sequence ID" value="TCP33501.1"/>
    <property type="molecule type" value="Genomic_DNA"/>
</dbReference>
<proteinExistence type="predicted"/>
<feature type="compositionally biased region" description="Low complexity" evidence="1">
    <location>
        <begin position="362"/>
        <end position="371"/>
    </location>
</feature>
<name>A0A4R2PH72_RHOSA</name>
<feature type="region of interest" description="Disordered" evidence="1">
    <location>
        <begin position="191"/>
        <end position="213"/>
    </location>
</feature>
<dbReference type="Pfam" id="PF05258">
    <property type="entry name" value="DciA"/>
    <property type="match status" value="1"/>
</dbReference>
<gene>
    <name evidence="2" type="ORF">EV659_107111</name>
</gene>
<feature type="compositionally biased region" description="Low complexity" evidence="1">
    <location>
        <begin position="191"/>
        <end position="207"/>
    </location>
</feature>
<dbReference type="InterPro" id="IPR007922">
    <property type="entry name" value="DciA-like"/>
</dbReference>
<feature type="region of interest" description="Disordered" evidence="1">
    <location>
        <begin position="228"/>
        <end position="371"/>
    </location>
</feature>